<dbReference type="InterPro" id="IPR035980">
    <property type="entry name" value="Ribosomal_bS6_sf"/>
</dbReference>
<dbReference type="NCBIfam" id="TIGR00166">
    <property type="entry name" value="S6"/>
    <property type="match status" value="1"/>
</dbReference>
<comment type="similarity">
    <text evidence="1 7">Belongs to the bacterial ribosomal protein bS6 family.</text>
</comment>
<dbReference type="GO" id="GO:0006412">
    <property type="term" value="P:translation"/>
    <property type="evidence" value="ECO:0007669"/>
    <property type="project" value="UniProtKB-UniRule"/>
</dbReference>
<evidence type="ECO:0000256" key="5">
    <source>
        <dbReference type="ARBA" id="ARBA00023274"/>
    </source>
</evidence>
<dbReference type="InterPro" id="IPR020815">
    <property type="entry name" value="Ribosomal_bS6_CS"/>
</dbReference>
<evidence type="ECO:0000256" key="2">
    <source>
        <dbReference type="ARBA" id="ARBA00022730"/>
    </source>
</evidence>
<dbReference type="STRING" id="276.THFILI_04225"/>
<evidence type="ECO:0000256" key="6">
    <source>
        <dbReference type="ARBA" id="ARBA00035294"/>
    </source>
</evidence>
<dbReference type="InterPro" id="IPR000529">
    <property type="entry name" value="Ribosomal_bS6"/>
</dbReference>
<dbReference type="CDD" id="cd00473">
    <property type="entry name" value="bS6"/>
    <property type="match status" value="1"/>
</dbReference>
<evidence type="ECO:0000313" key="9">
    <source>
        <dbReference type="Proteomes" id="UP000030364"/>
    </source>
</evidence>
<dbReference type="InterPro" id="IPR014717">
    <property type="entry name" value="Transl_elong_EF1B/ribsomal_bS6"/>
</dbReference>
<dbReference type="SUPFAM" id="SSF54995">
    <property type="entry name" value="Ribosomal protein S6"/>
    <property type="match status" value="1"/>
</dbReference>
<keyword evidence="4 7" id="KW-0689">Ribosomal protein</keyword>
<dbReference type="OrthoDB" id="9812702at2"/>
<dbReference type="GO" id="GO:1990904">
    <property type="term" value="C:ribonucleoprotein complex"/>
    <property type="evidence" value="ECO:0007669"/>
    <property type="project" value="UniProtKB-KW"/>
</dbReference>
<dbReference type="PROSITE" id="PS01048">
    <property type="entry name" value="RIBOSOMAL_S6"/>
    <property type="match status" value="1"/>
</dbReference>
<name>A0A0A2XC97_THEFI</name>
<evidence type="ECO:0000256" key="3">
    <source>
        <dbReference type="ARBA" id="ARBA00022884"/>
    </source>
</evidence>
<protein>
    <recommendedName>
        <fullName evidence="6 7">Small ribosomal subunit protein bS6</fullName>
    </recommendedName>
</protein>
<accession>A0A0A2XC97</accession>
<dbReference type="AlphaFoldDB" id="A0A0A2XC97"/>
<keyword evidence="9" id="KW-1185">Reference proteome</keyword>
<dbReference type="Gene3D" id="3.30.70.60">
    <property type="match status" value="1"/>
</dbReference>
<dbReference type="Pfam" id="PF01250">
    <property type="entry name" value="Ribosomal_S6"/>
    <property type="match status" value="1"/>
</dbReference>
<evidence type="ECO:0000256" key="4">
    <source>
        <dbReference type="ARBA" id="ARBA00022980"/>
    </source>
</evidence>
<dbReference type="GO" id="GO:0005840">
    <property type="term" value="C:ribosome"/>
    <property type="evidence" value="ECO:0007669"/>
    <property type="project" value="UniProtKB-KW"/>
</dbReference>
<evidence type="ECO:0000256" key="7">
    <source>
        <dbReference type="HAMAP-Rule" id="MF_00360"/>
    </source>
</evidence>
<organism evidence="8 9">
    <name type="scientific">Thermus filiformis</name>
    <dbReference type="NCBI Taxonomy" id="276"/>
    <lineage>
        <taxon>Bacteria</taxon>
        <taxon>Thermotogati</taxon>
        <taxon>Deinococcota</taxon>
        <taxon>Deinococci</taxon>
        <taxon>Thermales</taxon>
        <taxon>Thermaceae</taxon>
        <taxon>Thermus</taxon>
    </lineage>
</organism>
<dbReference type="EMBL" id="JPSL02000038">
    <property type="protein sequence ID" value="KGQ22794.2"/>
    <property type="molecule type" value="Genomic_DNA"/>
</dbReference>
<proteinExistence type="inferred from homology"/>
<comment type="caution">
    <text evidence="8">The sequence shown here is derived from an EMBL/GenBank/DDBJ whole genome shotgun (WGS) entry which is preliminary data.</text>
</comment>
<keyword evidence="3 7" id="KW-0694">RNA-binding</keyword>
<sequence>MRQYEVSVVLSPSLEQSQLALEKEIIARALERFGAQVVKTEEWGVRRLAYPIAKDTQGYFIFYTVNMPHDQVAALEKELRLRDNVRRVMIVRTPARELAS</sequence>
<evidence type="ECO:0000313" key="8">
    <source>
        <dbReference type="EMBL" id="KGQ22794.2"/>
    </source>
</evidence>
<dbReference type="PANTHER" id="PTHR21011:SF1">
    <property type="entry name" value="SMALL RIBOSOMAL SUBUNIT PROTEIN BS6M"/>
    <property type="match status" value="1"/>
</dbReference>
<dbReference type="PANTHER" id="PTHR21011">
    <property type="entry name" value="MITOCHONDRIAL 28S RIBOSOMAL PROTEIN S6"/>
    <property type="match status" value="1"/>
</dbReference>
<dbReference type="GO" id="GO:0005737">
    <property type="term" value="C:cytoplasm"/>
    <property type="evidence" value="ECO:0007669"/>
    <property type="project" value="UniProtKB-ARBA"/>
</dbReference>
<dbReference type="InterPro" id="IPR020814">
    <property type="entry name" value="Ribosomal_S6_plastid/chlpt"/>
</dbReference>
<evidence type="ECO:0000256" key="1">
    <source>
        <dbReference type="ARBA" id="ARBA00009512"/>
    </source>
</evidence>
<dbReference type="GO" id="GO:0003735">
    <property type="term" value="F:structural constituent of ribosome"/>
    <property type="evidence" value="ECO:0007669"/>
    <property type="project" value="InterPro"/>
</dbReference>
<dbReference type="Proteomes" id="UP000030364">
    <property type="component" value="Unassembled WGS sequence"/>
</dbReference>
<keyword evidence="2 7" id="KW-0699">rRNA-binding</keyword>
<comment type="function">
    <text evidence="7">Binds together with bS18 to 16S ribosomal RNA.</text>
</comment>
<reference evidence="8 9" key="1">
    <citation type="journal article" date="2015" name="Genome Announc.">
        <title>Draft Genome Sequence of the Thermophile Thermus filiformis ATCC 43280, Producer of Carotenoid-(Di)glucoside-Branched Fatty Acid (Di)esters and Source of Hyperthermostable Enzymes of Biotechnological Interest.</title>
        <authorList>
            <person name="Mandelli F."/>
            <person name="Oliveira Ramires B."/>
            <person name="Couger M.B."/>
            <person name="Paixao D.A."/>
            <person name="Camilo C.M."/>
            <person name="Polikarpov I."/>
            <person name="Prade R."/>
            <person name="Riano-Pachon D.M."/>
            <person name="Squina F.M."/>
        </authorList>
    </citation>
    <scope>NUCLEOTIDE SEQUENCE [LARGE SCALE GENOMIC DNA]</scope>
    <source>
        <strain evidence="8 9">ATCC 43280</strain>
    </source>
</reference>
<keyword evidence="5 7" id="KW-0687">Ribonucleoprotein</keyword>
<dbReference type="RefSeq" id="WP_038061273.1">
    <property type="nucleotide sequence ID" value="NZ_JPSL02000038.1"/>
</dbReference>
<dbReference type="GO" id="GO:0070181">
    <property type="term" value="F:small ribosomal subunit rRNA binding"/>
    <property type="evidence" value="ECO:0007669"/>
    <property type="project" value="TreeGrafter"/>
</dbReference>
<gene>
    <name evidence="7" type="primary">rpsF</name>
    <name evidence="8" type="ORF">THFILI_04225</name>
</gene>
<dbReference type="HAMAP" id="MF_00360">
    <property type="entry name" value="Ribosomal_bS6"/>
    <property type="match status" value="1"/>
</dbReference>